<keyword evidence="2" id="KW-1185">Reference proteome</keyword>
<organism evidence="1 2">
    <name type="scientific">Biomaibacter acetigenes</name>
    <dbReference type="NCBI Taxonomy" id="2316383"/>
    <lineage>
        <taxon>Bacteria</taxon>
        <taxon>Bacillati</taxon>
        <taxon>Bacillota</taxon>
        <taxon>Clostridia</taxon>
        <taxon>Thermosediminibacterales</taxon>
        <taxon>Tepidanaerobacteraceae</taxon>
        <taxon>Biomaibacter</taxon>
    </lineage>
</organism>
<dbReference type="EMBL" id="CP033169">
    <property type="protein sequence ID" value="AYO30587.1"/>
    <property type="molecule type" value="Genomic_DNA"/>
</dbReference>
<reference evidence="1 2" key="1">
    <citation type="submission" date="2018-10" db="EMBL/GenBank/DDBJ databases">
        <authorList>
            <person name="Zhang X."/>
        </authorList>
    </citation>
    <scope>NUCLEOTIDE SEQUENCE [LARGE SCALE GENOMIC DNA]</scope>
    <source>
        <strain evidence="1 2">SK-G1</strain>
    </source>
</reference>
<accession>A0A3G2R6W9</accession>
<dbReference type="AlphaFoldDB" id="A0A3G2R6W9"/>
<dbReference type="Proteomes" id="UP000280960">
    <property type="component" value="Chromosome"/>
</dbReference>
<proteinExistence type="predicted"/>
<name>A0A3G2R6W9_9FIRM</name>
<gene>
    <name evidence="1" type="ORF">D2962_08110</name>
</gene>
<evidence type="ECO:0000313" key="1">
    <source>
        <dbReference type="EMBL" id="AYO30587.1"/>
    </source>
</evidence>
<dbReference type="KEGG" id="bacg:D2962_08110"/>
<sequence>MIMVEGVQVAPIALIWETGLKEIGGLTLYWDGEAKIKFKEGDKISVAFGIPGNLQKVTNYTVWRPRQGERIEVFALEFGREWQAKKQAIYPGPRQAAIARLLNKNGEKAGNIVVSGGDRTYAQNESDIAFLYRLAGNIPVWRDSEGNINIAAQSDVKINQIIKATPASTVGRKYMAAGFTPDGKAFEVSVGDGVETRVAEVFHSPAEARDYLQRLAAAESKGRLICIGQPGIRAGCNVILPDGSKYRVTKCVHEVRHEAWTVTAYLN</sequence>
<protein>
    <submittedName>
        <fullName evidence="1">Uncharacterized protein</fullName>
    </submittedName>
</protein>
<dbReference type="RefSeq" id="WP_122014677.1">
    <property type="nucleotide sequence ID" value="NZ_CP033169.1"/>
</dbReference>
<evidence type="ECO:0000313" key="2">
    <source>
        <dbReference type="Proteomes" id="UP000280960"/>
    </source>
</evidence>